<evidence type="ECO:0000313" key="2">
    <source>
        <dbReference type="EMBL" id="MPL80412.1"/>
    </source>
</evidence>
<name>A0A644UNR4_9ZZZZ</name>
<gene>
    <name evidence="2" type="ORF">SDC9_26311</name>
</gene>
<dbReference type="SUPFAM" id="SSF69572">
    <property type="entry name" value="Activating enzymes of the ubiquitin-like proteins"/>
    <property type="match status" value="1"/>
</dbReference>
<reference evidence="2" key="1">
    <citation type="submission" date="2019-08" db="EMBL/GenBank/DDBJ databases">
        <authorList>
            <person name="Kucharzyk K."/>
            <person name="Murdoch R.W."/>
            <person name="Higgins S."/>
            <person name="Loffler F."/>
        </authorList>
    </citation>
    <scope>NUCLEOTIDE SEQUENCE</scope>
</reference>
<comment type="caution">
    <text evidence="2">The sequence shown here is derived from an EMBL/GenBank/DDBJ whole genome shotgun (WGS) entry which is preliminary data.</text>
</comment>
<protein>
    <recommendedName>
        <fullName evidence="1">THIF-type NAD/FAD binding fold domain-containing protein</fullName>
    </recommendedName>
</protein>
<dbReference type="InterPro" id="IPR000594">
    <property type="entry name" value="ThiF_NAD_FAD-bd"/>
</dbReference>
<sequence>MAMTISDLHQFFSPYIRAKYPTKPAGDMQETLFVSLEGLRLWAASQALTLRAAMIYLLGQNIWPERFRRNFGLVTAEEMTRLLHSRVLVLGCGGLGGHVAELLARSGVGIIRLVDNDVFDESNLNRQRFCSERVLGQRKVCVVRDALADIASHVETEALGLVADEGNLPDLVAGMDVALDCLDNISAKTALERAALAAGVPFVHGSVLRDEGFCYANAGPQARLEELYPQGQSNSELEHARREGVGALAPASVACLMAKLALRAILSRTASSALFHLDLSVPEMERFDWAGKV</sequence>
<dbReference type="InterPro" id="IPR035985">
    <property type="entry name" value="Ubiquitin-activating_enz"/>
</dbReference>
<dbReference type="InterPro" id="IPR045886">
    <property type="entry name" value="ThiF/MoeB/HesA"/>
</dbReference>
<dbReference type="EMBL" id="VSSQ01000137">
    <property type="protein sequence ID" value="MPL80412.1"/>
    <property type="molecule type" value="Genomic_DNA"/>
</dbReference>
<dbReference type="GO" id="GO:0008641">
    <property type="term" value="F:ubiquitin-like modifier activating enzyme activity"/>
    <property type="evidence" value="ECO:0007669"/>
    <property type="project" value="InterPro"/>
</dbReference>
<dbReference type="AlphaFoldDB" id="A0A644UNR4"/>
<accession>A0A644UNR4</accession>
<evidence type="ECO:0000259" key="1">
    <source>
        <dbReference type="Pfam" id="PF00899"/>
    </source>
</evidence>
<proteinExistence type="predicted"/>
<dbReference type="Gene3D" id="3.40.50.720">
    <property type="entry name" value="NAD(P)-binding Rossmann-like Domain"/>
    <property type="match status" value="1"/>
</dbReference>
<dbReference type="GO" id="GO:0061504">
    <property type="term" value="P:cyclic threonylcarbamoyladenosine biosynthetic process"/>
    <property type="evidence" value="ECO:0007669"/>
    <property type="project" value="TreeGrafter"/>
</dbReference>
<dbReference type="PANTHER" id="PTHR43267">
    <property type="entry name" value="TRNA THREONYLCARBAMOYLADENOSINE DEHYDRATASE"/>
    <property type="match status" value="1"/>
</dbReference>
<dbReference type="GO" id="GO:0061503">
    <property type="term" value="F:tRNA threonylcarbamoyladenosine dehydratase"/>
    <property type="evidence" value="ECO:0007669"/>
    <property type="project" value="TreeGrafter"/>
</dbReference>
<organism evidence="2">
    <name type="scientific">bioreactor metagenome</name>
    <dbReference type="NCBI Taxonomy" id="1076179"/>
    <lineage>
        <taxon>unclassified sequences</taxon>
        <taxon>metagenomes</taxon>
        <taxon>ecological metagenomes</taxon>
    </lineage>
</organism>
<dbReference type="Pfam" id="PF00899">
    <property type="entry name" value="ThiF"/>
    <property type="match status" value="1"/>
</dbReference>
<dbReference type="PANTHER" id="PTHR43267:SF1">
    <property type="entry name" value="TRNA THREONYLCARBAMOYLADENOSINE DEHYDRATASE"/>
    <property type="match status" value="1"/>
</dbReference>
<feature type="domain" description="THIF-type NAD/FAD binding fold" evidence="1">
    <location>
        <begin position="70"/>
        <end position="280"/>
    </location>
</feature>